<dbReference type="InterPro" id="IPR038078">
    <property type="entry name" value="PhoU-like_sf"/>
</dbReference>
<reference evidence="7" key="1">
    <citation type="submission" date="2022-12" db="EMBL/GenBank/DDBJ databases">
        <title>Reference genome sequencing for broad-spectrum identification of bacterial and archaeal isolates by mass spectrometry.</title>
        <authorList>
            <person name="Sekiguchi Y."/>
            <person name="Tourlousse D.M."/>
        </authorList>
    </citation>
    <scope>NUCLEOTIDE SEQUENCE</scope>
    <source>
        <strain evidence="7">10succ1</strain>
    </source>
</reference>
<dbReference type="GO" id="GO:0005436">
    <property type="term" value="F:sodium:phosphate symporter activity"/>
    <property type="evidence" value="ECO:0007669"/>
    <property type="project" value="InterPro"/>
</dbReference>
<organism evidence="7 8">
    <name type="scientific">Propionigenium maris DSM 9537</name>
    <dbReference type="NCBI Taxonomy" id="1123000"/>
    <lineage>
        <taxon>Bacteria</taxon>
        <taxon>Fusobacteriati</taxon>
        <taxon>Fusobacteriota</taxon>
        <taxon>Fusobacteriia</taxon>
        <taxon>Fusobacteriales</taxon>
        <taxon>Fusobacteriaceae</taxon>
        <taxon>Propionigenium</taxon>
    </lineage>
</organism>
<comment type="subcellular location">
    <subcellularLocation>
        <location evidence="1">Cell membrane</location>
        <topology evidence="1">Multi-pass membrane protein</topology>
    </subcellularLocation>
</comment>
<evidence type="ECO:0000256" key="1">
    <source>
        <dbReference type="ARBA" id="ARBA00004651"/>
    </source>
</evidence>
<dbReference type="GO" id="GO:0005886">
    <property type="term" value="C:plasma membrane"/>
    <property type="evidence" value="ECO:0007669"/>
    <property type="project" value="UniProtKB-SubCell"/>
</dbReference>
<feature type="transmembrane region" description="Helical" evidence="6">
    <location>
        <begin position="52"/>
        <end position="75"/>
    </location>
</feature>
<proteinExistence type="predicted"/>
<comment type="caution">
    <text evidence="7">The sequence shown here is derived from an EMBL/GenBank/DDBJ whole genome shotgun (WGS) entry which is preliminary data.</text>
</comment>
<evidence type="ECO:0000256" key="3">
    <source>
        <dbReference type="ARBA" id="ARBA00022692"/>
    </source>
</evidence>
<dbReference type="NCBIfam" id="NF037997">
    <property type="entry name" value="Na_Pi_symport"/>
    <property type="match status" value="1"/>
</dbReference>
<keyword evidence="2" id="KW-1003">Cell membrane</keyword>
<feature type="transmembrane region" description="Helical" evidence="6">
    <location>
        <begin position="175"/>
        <end position="193"/>
    </location>
</feature>
<evidence type="ECO:0000256" key="5">
    <source>
        <dbReference type="ARBA" id="ARBA00023136"/>
    </source>
</evidence>
<feature type="transmembrane region" description="Helical" evidence="6">
    <location>
        <begin position="87"/>
        <end position="105"/>
    </location>
</feature>
<dbReference type="NCBIfam" id="TIGR00704">
    <property type="entry name" value="NaPi_cotrn_rel"/>
    <property type="match status" value="1"/>
</dbReference>
<name>A0A9W6GJP4_9FUSO</name>
<dbReference type="PANTHER" id="PTHR10010:SF46">
    <property type="entry name" value="SODIUM-DEPENDENT PHOSPHATE TRANSPORT PROTEIN 2B"/>
    <property type="match status" value="1"/>
</dbReference>
<feature type="transmembrane region" description="Helical" evidence="6">
    <location>
        <begin position="136"/>
        <end position="155"/>
    </location>
</feature>
<dbReference type="PANTHER" id="PTHR10010">
    <property type="entry name" value="SOLUTE CARRIER FAMILY 34 SODIUM PHOSPHATE , MEMBER 2-RELATED"/>
    <property type="match status" value="1"/>
</dbReference>
<keyword evidence="4 6" id="KW-1133">Transmembrane helix</keyword>
<evidence type="ECO:0000256" key="4">
    <source>
        <dbReference type="ARBA" id="ARBA00022989"/>
    </source>
</evidence>
<dbReference type="Pfam" id="PF02690">
    <property type="entry name" value="Na_Pi_cotrans"/>
    <property type="match status" value="2"/>
</dbReference>
<evidence type="ECO:0000256" key="6">
    <source>
        <dbReference type="SAM" id="Phobius"/>
    </source>
</evidence>
<feature type="transmembrane region" description="Helical" evidence="6">
    <location>
        <begin position="214"/>
        <end position="235"/>
    </location>
</feature>
<keyword evidence="3 6" id="KW-0812">Transmembrane</keyword>
<dbReference type="Gene3D" id="1.20.58.220">
    <property type="entry name" value="Phosphate transport system protein phou homolog 2, domain 2"/>
    <property type="match status" value="1"/>
</dbReference>
<keyword evidence="8" id="KW-1185">Reference proteome</keyword>
<sequence>MNIFINILIQIVGGLGLFLYGMRVMSEAVEEIAGYRLRKLISQMTSNLFRGIVVGGVLTAVLQSSSVTTVMAVGFVNAGLMTLKQSLGVIFGANIGSTVIGWILALEVTKYGLPLLGAGALTYLFNSKTRRRKQGLAIMGLGMIFLGLSFMKSGVKPLRDMPEFIRFFYLFSAESYRGVVLAALTGTILTALLQTSSATVGITMALASQRAISAETAVALILGGNIGTTITAYLASLGAELEAKRVAYAHILIKIIGVVVILPLFYPYLEFVSKFIEPERSITKYIALSHTIFNVGLVIIFLPFTDIFLRGLNRMGSSKKIEQKLYVNECIYKIPSVILEKGREEVLQMLERLVADINLFFELLSSTERDGRVEEIFQGEKYQDRKMEGIHQELTELLNCISSQRILNEARMIMKIADEMESMGDYGAGLAKVYIKIKNSETYIDDSGIKNIEIWHLNIISFLRDLQEIITGEEYERLSTLKTRCNQVSARLSVVDPLEKKDSYADHIVMEILAKYRRINRHIIYIIEGLESYLLYSRDRKE</sequence>
<dbReference type="Proteomes" id="UP001144471">
    <property type="component" value="Unassembled WGS sequence"/>
</dbReference>
<feature type="transmembrane region" description="Helical" evidence="6">
    <location>
        <begin position="111"/>
        <end position="127"/>
    </location>
</feature>
<dbReference type="InterPro" id="IPR003841">
    <property type="entry name" value="Na/Pi_transpt"/>
</dbReference>
<evidence type="ECO:0000256" key="2">
    <source>
        <dbReference type="ARBA" id="ARBA00022475"/>
    </source>
</evidence>
<dbReference type="GO" id="GO:0044341">
    <property type="term" value="P:sodium-dependent phosphate transport"/>
    <property type="evidence" value="ECO:0007669"/>
    <property type="project" value="InterPro"/>
</dbReference>
<protein>
    <submittedName>
        <fullName evidence="7">Phosphate transporter</fullName>
    </submittedName>
</protein>
<dbReference type="AlphaFoldDB" id="A0A9W6GJP4"/>
<evidence type="ECO:0000313" key="8">
    <source>
        <dbReference type="Proteomes" id="UP001144471"/>
    </source>
</evidence>
<dbReference type="RefSeq" id="WP_281833546.1">
    <property type="nucleotide sequence ID" value="NZ_BSDY01000003.1"/>
</dbReference>
<gene>
    <name evidence="7" type="ORF">PM10SUCC1_07300</name>
</gene>
<dbReference type="SUPFAM" id="SSF109755">
    <property type="entry name" value="PhoU-like"/>
    <property type="match status" value="1"/>
</dbReference>
<feature type="transmembrane region" description="Helical" evidence="6">
    <location>
        <begin position="247"/>
        <end position="266"/>
    </location>
</feature>
<accession>A0A9W6GJP4</accession>
<keyword evidence="5 6" id="KW-0472">Membrane</keyword>
<evidence type="ECO:0000313" key="7">
    <source>
        <dbReference type="EMBL" id="GLI55215.1"/>
    </source>
</evidence>
<dbReference type="EMBL" id="BSDY01000003">
    <property type="protein sequence ID" value="GLI55215.1"/>
    <property type="molecule type" value="Genomic_DNA"/>
</dbReference>
<feature type="transmembrane region" description="Helical" evidence="6">
    <location>
        <begin position="287"/>
        <end position="309"/>
    </location>
</feature>
<dbReference type="InterPro" id="IPR004633">
    <property type="entry name" value="NaPi_cotrn-rel/YqeW-like"/>
</dbReference>